<dbReference type="AlphaFoldDB" id="A0A2H3KHJ4"/>
<feature type="transmembrane region" description="Helical" evidence="1">
    <location>
        <begin position="199"/>
        <end position="225"/>
    </location>
</feature>
<accession>A0A2H3KHJ4</accession>
<feature type="transmembrane region" description="Helical" evidence="1">
    <location>
        <begin position="105"/>
        <end position="124"/>
    </location>
</feature>
<keyword evidence="2" id="KW-0808">Transferase</keyword>
<reference evidence="2 3" key="1">
    <citation type="submission" date="2016-05" db="EMBL/GenBank/DDBJ databases">
        <authorList>
            <person name="Lavstsen T."/>
            <person name="Jespersen J.S."/>
        </authorList>
    </citation>
    <scope>NUCLEOTIDE SEQUENCE [LARGE SCALE GENOMIC DNA]</scope>
    <source>
        <strain evidence="2 3">B7-9</strain>
    </source>
</reference>
<dbReference type="RefSeq" id="WP_097655257.1">
    <property type="nucleotide sequence ID" value="NZ_LYXE01000188.1"/>
</dbReference>
<feature type="transmembrane region" description="Helical" evidence="1">
    <location>
        <begin position="78"/>
        <end position="99"/>
    </location>
</feature>
<dbReference type="OrthoDB" id="158775at2"/>
<keyword evidence="3" id="KW-1185">Reference proteome</keyword>
<gene>
    <name evidence="2" type="ORF">A9Q02_06165</name>
</gene>
<sequence>MSSSSSPRAVRLRPLALPVEHGGWSFLGAPVLLGLWVAPSVAGFWLSLAALAAFLTRQPLKVAWADHQRGKRFPRTQWAERFVLLYGGTALVAFGAAWVTAAHAFWPPLLLAAPLAAVQLRYDLHKQSRALLAELAGVTAISALVAALALAGGWAMVPALILWLLIALQASAAILYVTTRLRLARGERVRPRRAYLAHLVALGLVIGLAWAGLAPWLTVAAFLVLAARAWLGLQPRSLTTPTPLVGVQELSVSLLTVASIALG</sequence>
<dbReference type="Proteomes" id="UP000220922">
    <property type="component" value="Unassembled WGS sequence"/>
</dbReference>
<keyword evidence="1" id="KW-0472">Membrane</keyword>
<keyword evidence="1" id="KW-1133">Transmembrane helix</keyword>
<name>A0A2H3KHJ4_9CHLR</name>
<comment type="caution">
    <text evidence="2">The sequence shown here is derived from an EMBL/GenBank/DDBJ whole genome shotgun (WGS) entry which is preliminary data.</text>
</comment>
<feature type="transmembrane region" description="Helical" evidence="1">
    <location>
        <begin position="131"/>
        <end position="154"/>
    </location>
</feature>
<dbReference type="Pfam" id="PF14256">
    <property type="entry name" value="YwiC"/>
    <property type="match status" value="1"/>
</dbReference>
<dbReference type="GO" id="GO:0016740">
    <property type="term" value="F:transferase activity"/>
    <property type="evidence" value="ECO:0007669"/>
    <property type="project" value="UniProtKB-KW"/>
</dbReference>
<feature type="transmembrane region" description="Helical" evidence="1">
    <location>
        <begin position="33"/>
        <end position="57"/>
    </location>
</feature>
<evidence type="ECO:0000256" key="1">
    <source>
        <dbReference type="SAM" id="Phobius"/>
    </source>
</evidence>
<feature type="transmembrane region" description="Helical" evidence="1">
    <location>
        <begin position="160"/>
        <end position="178"/>
    </location>
</feature>
<organism evidence="2 3">
    <name type="scientific">Candidatus Chloroploca asiatica</name>
    <dbReference type="NCBI Taxonomy" id="1506545"/>
    <lineage>
        <taxon>Bacteria</taxon>
        <taxon>Bacillati</taxon>
        <taxon>Chloroflexota</taxon>
        <taxon>Chloroflexia</taxon>
        <taxon>Chloroflexales</taxon>
        <taxon>Chloroflexineae</taxon>
        <taxon>Oscillochloridaceae</taxon>
        <taxon>Candidatus Chloroploca</taxon>
    </lineage>
</organism>
<evidence type="ECO:0000313" key="2">
    <source>
        <dbReference type="EMBL" id="PDV96538.1"/>
    </source>
</evidence>
<dbReference type="EMBL" id="LYXE01000188">
    <property type="protein sequence ID" value="PDV96538.1"/>
    <property type="molecule type" value="Genomic_DNA"/>
</dbReference>
<keyword evidence="1" id="KW-0812">Transmembrane</keyword>
<dbReference type="InterPro" id="IPR025576">
    <property type="entry name" value="YwiC"/>
</dbReference>
<evidence type="ECO:0000313" key="3">
    <source>
        <dbReference type="Proteomes" id="UP000220922"/>
    </source>
</evidence>
<protein>
    <submittedName>
        <fullName evidence="2">Prenyltransferase</fullName>
    </submittedName>
</protein>
<proteinExistence type="predicted"/>